<dbReference type="HOGENOM" id="CLU_063236_2_3_6"/>
<feature type="domain" description="HTH gntR-type" evidence="4">
    <location>
        <begin position="24"/>
        <end position="92"/>
    </location>
</feature>
<dbReference type="SUPFAM" id="SSF46785">
    <property type="entry name" value="Winged helix' DNA-binding domain"/>
    <property type="match status" value="1"/>
</dbReference>
<dbReference type="CDD" id="cd07377">
    <property type="entry name" value="WHTH_GntR"/>
    <property type="match status" value="1"/>
</dbReference>
<dbReference type="SMART" id="SM00866">
    <property type="entry name" value="UTRA"/>
    <property type="match status" value="1"/>
</dbReference>
<dbReference type="InterPro" id="IPR036390">
    <property type="entry name" value="WH_DNA-bd_sf"/>
</dbReference>
<dbReference type="SUPFAM" id="SSF64288">
    <property type="entry name" value="Chorismate lyase-like"/>
    <property type="match status" value="1"/>
</dbReference>
<dbReference type="GO" id="GO:0003677">
    <property type="term" value="F:DNA binding"/>
    <property type="evidence" value="ECO:0007669"/>
    <property type="project" value="UniProtKB-KW"/>
</dbReference>
<evidence type="ECO:0000313" key="5">
    <source>
        <dbReference type="EMBL" id="EAS46076.1"/>
    </source>
</evidence>
<keyword evidence="3" id="KW-0804">Transcription</keyword>
<dbReference type="PANTHER" id="PTHR44846:SF17">
    <property type="entry name" value="GNTR-FAMILY TRANSCRIPTIONAL REGULATOR"/>
    <property type="match status" value="1"/>
</dbReference>
<dbReference type="SMART" id="SM00345">
    <property type="entry name" value="HTH_GNTR"/>
    <property type="match status" value="1"/>
</dbReference>
<keyword evidence="6" id="KW-1185">Reference proteome</keyword>
<keyword evidence="1" id="KW-0805">Transcription regulation</keyword>
<dbReference type="AlphaFoldDB" id="Q1YPF9"/>
<dbReference type="EMBL" id="AAPI01000010">
    <property type="protein sequence ID" value="EAS46076.1"/>
    <property type="molecule type" value="Genomic_DNA"/>
</dbReference>
<dbReference type="InterPro" id="IPR011663">
    <property type="entry name" value="UTRA"/>
</dbReference>
<name>Q1YPF9_9GAMM</name>
<reference evidence="5 6" key="1">
    <citation type="submission" date="2006-03" db="EMBL/GenBank/DDBJ databases">
        <authorList>
            <person name="Giovannoni S.J."/>
            <person name="Cho J.-C."/>
            <person name="Ferriera S."/>
            <person name="Johnson J."/>
            <person name="Kravitz S."/>
            <person name="Halpern A."/>
            <person name="Remington K."/>
            <person name="Beeson K."/>
            <person name="Tran B."/>
            <person name="Rogers Y.-H."/>
            <person name="Friedman R."/>
            <person name="Venter J.C."/>
        </authorList>
    </citation>
    <scope>NUCLEOTIDE SEQUENCE [LARGE SCALE GENOMIC DNA]</scope>
    <source>
        <strain evidence="5 6">HTCC2207</strain>
    </source>
</reference>
<dbReference type="GO" id="GO:0003700">
    <property type="term" value="F:DNA-binding transcription factor activity"/>
    <property type="evidence" value="ECO:0007669"/>
    <property type="project" value="InterPro"/>
</dbReference>
<evidence type="ECO:0000256" key="2">
    <source>
        <dbReference type="ARBA" id="ARBA00023125"/>
    </source>
</evidence>
<dbReference type="InterPro" id="IPR000524">
    <property type="entry name" value="Tscrpt_reg_HTH_GntR"/>
</dbReference>
<dbReference type="InterPro" id="IPR036388">
    <property type="entry name" value="WH-like_DNA-bd_sf"/>
</dbReference>
<comment type="caution">
    <text evidence="5">The sequence shown here is derived from an EMBL/GenBank/DDBJ whole genome shotgun (WGS) entry which is preliminary data.</text>
</comment>
<evidence type="ECO:0000256" key="3">
    <source>
        <dbReference type="ARBA" id="ARBA00023163"/>
    </source>
</evidence>
<dbReference type="Proteomes" id="UP000005555">
    <property type="component" value="Unassembled WGS sequence"/>
</dbReference>
<evidence type="ECO:0000313" key="6">
    <source>
        <dbReference type="Proteomes" id="UP000005555"/>
    </source>
</evidence>
<sequence>MSNTPGPTLFTRALRRHVSADHPVPLYYQLYSLIKNFILDGSLHHSDKLPSEQELAELFDVSRITAKRAVNELAAEHLVERARGKGTHVIYKYSPKPVKAPMIGVLEEIESIAEDSTATVLECALIKPPQTIGTDFGIKPGDTLLHLVRTRERAGGVFGYFDSWTADVQLPKSNDIFINESRHKYFRESGVHFSHVTQTIGAIAACPTLAKQLDVEVGAPLLSLVRRSFRQNGEQEELVDYLNAFFNTELFQYQMDLKLD</sequence>
<dbReference type="Pfam" id="PF07702">
    <property type="entry name" value="UTRA"/>
    <property type="match status" value="1"/>
</dbReference>
<dbReference type="Gene3D" id="1.10.10.10">
    <property type="entry name" value="Winged helix-like DNA-binding domain superfamily/Winged helix DNA-binding domain"/>
    <property type="match status" value="1"/>
</dbReference>
<dbReference type="PRINTS" id="PR00035">
    <property type="entry name" value="HTHGNTR"/>
</dbReference>
<dbReference type="Pfam" id="PF00392">
    <property type="entry name" value="GntR"/>
    <property type="match status" value="1"/>
</dbReference>
<gene>
    <name evidence="5" type="ORF">GB2207_02885</name>
</gene>
<dbReference type="PROSITE" id="PS50949">
    <property type="entry name" value="HTH_GNTR"/>
    <property type="match status" value="1"/>
</dbReference>
<evidence type="ECO:0000259" key="4">
    <source>
        <dbReference type="PROSITE" id="PS50949"/>
    </source>
</evidence>
<protein>
    <submittedName>
        <fullName evidence="5">Putative dna-binding transcriptional regulatory transcription regulator protein</fullName>
    </submittedName>
</protein>
<proteinExistence type="predicted"/>
<dbReference type="eggNOG" id="COG2188">
    <property type="taxonomic scope" value="Bacteria"/>
</dbReference>
<dbReference type="InterPro" id="IPR028978">
    <property type="entry name" value="Chorismate_lyase_/UTRA_dom_sf"/>
</dbReference>
<dbReference type="OrthoDB" id="5450856at2"/>
<dbReference type="InterPro" id="IPR050679">
    <property type="entry name" value="Bact_HTH_transcr_reg"/>
</dbReference>
<accession>Q1YPF9</accession>
<evidence type="ECO:0000256" key="1">
    <source>
        <dbReference type="ARBA" id="ARBA00023015"/>
    </source>
</evidence>
<keyword evidence="2 5" id="KW-0238">DNA-binding</keyword>
<dbReference type="PANTHER" id="PTHR44846">
    <property type="entry name" value="MANNOSYL-D-GLYCERATE TRANSPORT/METABOLISM SYSTEM REPRESSOR MNGR-RELATED"/>
    <property type="match status" value="1"/>
</dbReference>
<organism evidence="5 6">
    <name type="scientific">gamma proteobacterium HTCC2207</name>
    <dbReference type="NCBI Taxonomy" id="314287"/>
    <lineage>
        <taxon>Bacteria</taxon>
        <taxon>Pseudomonadati</taxon>
        <taxon>Pseudomonadota</taxon>
        <taxon>Gammaproteobacteria</taxon>
        <taxon>Cellvibrionales</taxon>
        <taxon>Porticoccaceae</taxon>
        <taxon>SAR92 clade</taxon>
    </lineage>
</organism>
<dbReference type="Gene3D" id="3.40.1410.10">
    <property type="entry name" value="Chorismate lyase-like"/>
    <property type="match status" value="1"/>
</dbReference>
<dbReference type="GO" id="GO:0045892">
    <property type="term" value="P:negative regulation of DNA-templated transcription"/>
    <property type="evidence" value="ECO:0007669"/>
    <property type="project" value="TreeGrafter"/>
</dbReference>
<dbReference type="STRING" id="314287.GB2207_02885"/>